<evidence type="ECO:0000313" key="2">
    <source>
        <dbReference type="Proteomes" id="UP000321331"/>
    </source>
</evidence>
<protein>
    <submittedName>
        <fullName evidence="1">Uncharacterized protein</fullName>
    </submittedName>
</protein>
<proteinExistence type="predicted"/>
<gene>
    <name evidence="1" type="ORF">FocTR4_00013775</name>
</gene>
<dbReference type="EMBL" id="VMNF01000011">
    <property type="protein sequence ID" value="TXB99374.1"/>
    <property type="molecule type" value="Genomic_DNA"/>
</dbReference>
<reference evidence="1 2" key="1">
    <citation type="submission" date="2019-07" db="EMBL/GenBank/DDBJ databases">
        <title>The First High-Quality Draft Genome Sequence of the Causal Agent of the Current Panama Disease Epidemic.</title>
        <authorList>
            <person name="Warmington R.J."/>
            <person name="Kay W."/>
            <person name="Jeffries A."/>
            <person name="Bebber D."/>
            <person name="Moore K."/>
            <person name="Studholme D.J."/>
        </authorList>
    </citation>
    <scope>NUCLEOTIDE SEQUENCE [LARGE SCALE GENOMIC DNA]</scope>
    <source>
        <strain evidence="1 2">TR4</strain>
    </source>
</reference>
<accession>A0A5C6SKX2</accession>
<organism evidence="1 2">
    <name type="scientific">Fusarium oxysporum f. sp. cubense</name>
    <dbReference type="NCBI Taxonomy" id="61366"/>
    <lineage>
        <taxon>Eukaryota</taxon>
        <taxon>Fungi</taxon>
        <taxon>Dikarya</taxon>
        <taxon>Ascomycota</taxon>
        <taxon>Pezizomycotina</taxon>
        <taxon>Sordariomycetes</taxon>
        <taxon>Hypocreomycetidae</taxon>
        <taxon>Hypocreales</taxon>
        <taxon>Nectriaceae</taxon>
        <taxon>Fusarium</taxon>
        <taxon>Fusarium oxysporum species complex</taxon>
    </lineage>
</organism>
<dbReference type="AlphaFoldDB" id="A0A5C6SKX2"/>
<sequence>MDGGRDVQGLRASKVILLGLETIARIHNIKPPFLRAWVVTHWDKDHFQGFLDLLNAKELDRFCLEKSEITPNVTSGVEALGYDFFGQDSKKVDAGFWCVGGDGYSYIKGFKIPPEPQNIENIYNNLVRVSKKGLPRQTSSHSWRRSYGPKEATVNLDSLTSPQVTGTSASSGTIFARKCSKSSQSKLSSWITTAHLASSRGEILEGMDLPQRLIAHGGKLLYTTRLPYWVDESKFGKWLTMDLNINPDTRLNSLLGTGQSSKSGKRLLTGNESQKAVDKALKEAREVADRVDWNKFMKTTLREPDDDDEEDDPSFTYEDGLEALLSDILHNQGTAYDSVYDRVTRELEEAADKGKYEMEEDGVQEKPFKVVDETMENKHDVVDVCVKMWNSISEQQIKEGVAQSKYYLLQLISANDDKLDGAVKAFEWPEDWGWSPNSKT</sequence>
<comment type="caution">
    <text evidence="1">The sequence shown here is derived from an EMBL/GenBank/DDBJ whole genome shotgun (WGS) entry which is preliminary data.</text>
</comment>
<evidence type="ECO:0000313" key="1">
    <source>
        <dbReference type="EMBL" id="TXB99374.1"/>
    </source>
</evidence>
<name>A0A5C6SKX2_FUSOC</name>
<dbReference type="Proteomes" id="UP000321331">
    <property type="component" value="Unassembled WGS sequence"/>
</dbReference>